<dbReference type="SUPFAM" id="SSF103032">
    <property type="entry name" value="Hypothetical protein YwqG"/>
    <property type="match status" value="1"/>
</dbReference>
<protein>
    <recommendedName>
        <fullName evidence="3">DUF1963 domain-containing protein</fullName>
    </recommendedName>
</protein>
<dbReference type="RefSeq" id="WP_184788609.1">
    <property type="nucleotide sequence ID" value="NZ_BONT01000075.1"/>
</dbReference>
<accession>A0A841FUV3</accession>
<dbReference type="InterPro" id="IPR035948">
    <property type="entry name" value="YwqG-like_sf"/>
</dbReference>
<keyword evidence="2" id="KW-1185">Reference proteome</keyword>
<dbReference type="Proteomes" id="UP000548476">
    <property type="component" value="Unassembled WGS sequence"/>
</dbReference>
<dbReference type="EMBL" id="JACHGT010000007">
    <property type="protein sequence ID" value="MBB6035760.1"/>
    <property type="molecule type" value="Genomic_DNA"/>
</dbReference>
<gene>
    <name evidence="1" type="ORF">HNR73_003624</name>
</gene>
<comment type="caution">
    <text evidence="1">The sequence shown here is derived from an EMBL/GenBank/DDBJ whole genome shotgun (WGS) entry which is preliminary data.</text>
</comment>
<evidence type="ECO:0000313" key="2">
    <source>
        <dbReference type="Proteomes" id="UP000548476"/>
    </source>
</evidence>
<name>A0A841FUV3_9ACTN</name>
<evidence type="ECO:0000313" key="1">
    <source>
        <dbReference type="EMBL" id="MBB6035760.1"/>
    </source>
</evidence>
<organism evidence="1 2">
    <name type="scientific">Phytomonospora endophytica</name>
    <dbReference type="NCBI Taxonomy" id="714109"/>
    <lineage>
        <taxon>Bacteria</taxon>
        <taxon>Bacillati</taxon>
        <taxon>Actinomycetota</taxon>
        <taxon>Actinomycetes</taxon>
        <taxon>Micromonosporales</taxon>
        <taxon>Micromonosporaceae</taxon>
        <taxon>Phytomonospora</taxon>
    </lineage>
</organism>
<sequence>MVTLLTYAGDVPADAPVLRTGGLPLVPGGFAWPDCSECDGPMMFHAHLPVDEGVVSVFMCQNEPGLCEEWDPAAGGNRAYLFPRDAPLRAANPPEEGETLLTVVNGLRPTEVPQPEYPDALEAWTEGGNDRRDALGQLAGTPFWLQGDEHPDCPGCARPMDFAAMLEPGRDYQSGMNFGGDGWGYVFTCAACVRASFLWQC</sequence>
<evidence type="ECO:0008006" key="3">
    <source>
        <dbReference type="Google" id="ProtNLM"/>
    </source>
</evidence>
<reference evidence="1 2" key="1">
    <citation type="submission" date="2020-08" db="EMBL/GenBank/DDBJ databases">
        <title>Genomic Encyclopedia of Type Strains, Phase IV (KMG-IV): sequencing the most valuable type-strain genomes for metagenomic binning, comparative biology and taxonomic classification.</title>
        <authorList>
            <person name="Goeker M."/>
        </authorList>
    </citation>
    <scope>NUCLEOTIDE SEQUENCE [LARGE SCALE GENOMIC DNA]</scope>
    <source>
        <strain evidence="1 2">YIM 65646</strain>
    </source>
</reference>
<dbReference type="AlphaFoldDB" id="A0A841FUV3"/>
<proteinExistence type="predicted"/>